<keyword evidence="3" id="KW-1185">Reference proteome</keyword>
<dbReference type="SUPFAM" id="SSF53474">
    <property type="entry name" value="alpha/beta-Hydrolases"/>
    <property type="match status" value="1"/>
</dbReference>
<keyword evidence="2" id="KW-0378">Hydrolase</keyword>
<gene>
    <name evidence="2" type="ORF">ACFP3H_05280</name>
</gene>
<comment type="caution">
    <text evidence="2">The sequence shown here is derived from an EMBL/GenBank/DDBJ whole genome shotgun (WGS) entry which is preliminary data.</text>
</comment>
<dbReference type="PANTHER" id="PTHR32015">
    <property type="entry name" value="FASTING INDUCED LIPASE"/>
    <property type="match status" value="1"/>
</dbReference>
<name>A0ABW1JM33_9NOCA</name>
<dbReference type="Proteomes" id="UP001596223">
    <property type="component" value="Unassembled WGS sequence"/>
</dbReference>
<dbReference type="Pfam" id="PF01674">
    <property type="entry name" value="Lipase_2"/>
    <property type="match status" value="1"/>
</dbReference>
<protein>
    <submittedName>
        <fullName evidence="2">Lipase family alpha/beta hydrolase</fullName>
    </submittedName>
</protein>
<reference evidence="3" key="1">
    <citation type="journal article" date="2019" name="Int. J. Syst. Evol. Microbiol.">
        <title>The Global Catalogue of Microorganisms (GCM) 10K type strain sequencing project: providing services to taxonomists for standard genome sequencing and annotation.</title>
        <authorList>
            <consortium name="The Broad Institute Genomics Platform"/>
            <consortium name="The Broad Institute Genome Sequencing Center for Infectious Disease"/>
            <person name="Wu L."/>
            <person name="Ma J."/>
        </authorList>
    </citation>
    <scope>NUCLEOTIDE SEQUENCE [LARGE SCALE GENOMIC DNA]</scope>
    <source>
        <strain evidence="3">CCUG 36956</strain>
    </source>
</reference>
<evidence type="ECO:0000313" key="3">
    <source>
        <dbReference type="Proteomes" id="UP001596223"/>
    </source>
</evidence>
<accession>A0ABW1JM33</accession>
<sequence length="328" mass="34322">MPSSAPRTAARRLGAGKRLVLAATLVGLAAALTPGAAHAAPRLPVPYGLLPAVDNYFDRESSPPGANDWNCRPSAEHPEPVVLVHGSTATMAGNWQTMSPLLANNGYCVFALNYGIDPAAPAPLNLIPGTKSMRESSINELAPFVDRVLAATGAQKVNLVGHSEGTIMPRWYIKYGGGVDKVAKSVNLTPLNNGTRALGQALYAQALAALGVWDDAQLRAEAIGFGASLQMTAGSDYLAQVNSGDAYPAAIDYTFIMTRWDQVVVPHTSGMGPIAPNVTNIVLQDQCPFTLVDHAGVGGDAVAAQHILNALDPANRVPVDCFGRPRNG</sequence>
<organism evidence="2 3">
    <name type="scientific">Nocardia lasii</name>
    <dbReference type="NCBI Taxonomy" id="1616107"/>
    <lineage>
        <taxon>Bacteria</taxon>
        <taxon>Bacillati</taxon>
        <taxon>Actinomycetota</taxon>
        <taxon>Actinomycetes</taxon>
        <taxon>Mycobacteriales</taxon>
        <taxon>Nocardiaceae</taxon>
        <taxon>Nocardia</taxon>
    </lineage>
</organism>
<dbReference type="InterPro" id="IPR002918">
    <property type="entry name" value="Lipase_EstA/Esterase_EstB"/>
</dbReference>
<feature type="chain" id="PRO_5045653696" evidence="1">
    <location>
        <begin position="40"/>
        <end position="328"/>
    </location>
</feature>
<dbReference type="InterPro" id="IPR029058">
    <property type="entry name" value="AB_hydrolase_fold"/>
</dbReference>
<dbReference type="Gene3D" id="3.40.50.1820">
    <property type="entry name" value="alpha/beta hydrolase"/>
    <property type="match status" value="1"/>
</dbReference>
<evidence type="ECO:0000313" key="2">
    <source>
        <dbReference type="EMBL" id="MFC6010454.1"/>
    </source>
</evidence>
<dbReference type="RefSeq" id="WP_378600396.1">
    <property type="nucleotide sequence ID" value="NZ_JBHSQN010000002.1"/>
</dbReference>
<keyword evidence="1" id="KW-0732">Signal</keyword>
<dbReference type="EMBL" id="JBHSQN010000002">
    <property type="protein sequence ID" value="MFC6010454.1"/>
    <property type="molecule type" value="Genomic_DNA"/>
</dbReference>
<feature type="signal peptide" evidence="1">
    <location>
        <begin position="1"/>
        <end position="39"/>
    </location>
</feature>
<dbReference type="PANTHER" id="PTHR32015:SF1">
    <property type="entry name" value="LIPASE"/>
    <property type="match status" value="1"/>
</dbReference>
<proteinExistence type="predicted"/>
<evidence type="ECO:0000256" key="1">
    <source>
        <dbReference type="SAM" id="SignalP"/>
    </source>
</evidence>
<dbReference type="GO" id="GO:0016787">
    <property type="term" value="F:hydrolase activity"/>
    <property type="evidence" value="ECO:0007669"/>
    <property type="project" value="UniProtKB-KW"/>
</dbReference>